<sequence>IELLTEKFHSSVNSRNGDINCPLRYTLLDYCDITPLDYSLWSYVKSLACAYQPKTIDELKGNITRVISETGLQIRENVMRNWVSLKIGRTFERYHFPYLIALSML</sequence>
<name>A0A0L7QPA7_9HYME</name>
<dbReference type="GO" id="GO:0003676">
    <property type="term" value="F:nucleic acid binding"/>
    <property type="evidence" value="ECO:0007669"/>
    <property type="project" value="InterPro"/>
</dbReference>
<dbReference type="STRING" id="597456.A0A0L7QPA7"/>
<dbReference type="InterPro" id="IPR036397">
    <property type="entry name" value="RNaseH_sf"/>
</dbReference>
<reference evidence="1 2" key="1">
    <citation type="submission" date="2015-07" db="EMBL/GenBank/DDBJ databases">
        <title>The genome of Habropoda laboriosa.</title>
        <authorList>
            <person name="Pan H."/>
            <person name="Kapheim K."/>
        </authorList>
    </citation>
    <scope>NUCLEOTIDE SEQUENCE [LARGE SCALE GENOMIC DNA]</scope>
    <source>
        <strain evidence="1">0110345459</strain>
    </source>
</reference>
<dbReference type="Gene3D" id="3.30.420.10">
    <property type="entry name" value="Ribonuclease H-like superfamily/Ribonuclease H"/>
    <property type="match status" value="1"/>
</dbReference>
<evidence type="ECO:0000313" key="1">
    <source>
        <dbReference type="EMBL" id="KOC60465.1"/>
    </source>
</evidence>
<protein>
    <submittedName>
        <fullName evidence="1">Uncharacterized protein</fullName>
    </submittedName>
</protein>
<organism evidence="1 2">
    <name type="scientific">Habropoda laboriosa</name>
    <dbReference type="NCBI Taxonomy" id="597456"/>
    <lineage>
        <taxon>Eukaryota</taxon>
        <taxon>Metazoa</taxon>
        <taxon>Ecdysozoa</taxon>
        <taxon>Arthropoda</taxon>
        <taxon>Hexapoda</taxon>
        <taxon>Insecta</taxon>
        <taxon>Pterygota</taxon>
        <taxon>Neoptera</taxon>
        <taxon>Endopterygota</taxon>
        <taxon>Hymenoptera</taxon>
        <taxon>Apocrita</taxon>
        <taxon>Aculeata</taxon>
        <taxon>Apoidea</taxon>
        <taxon>Anthophila</taxon>
        <taxon>Apidae</taxon>
        <taxon>Habropoda</taxon>
    </lineage>
</organism>
<keyword evidence="2" id="KW-1185">Reference proteome</keyword>
<dbReference type="Proteomes" id="UP000053825">
    <property type="component" value="Unassembled WGS sequence"/>
</dbReference>
<proteinExistence type="predicted"/>
<evidence type="ECO:0000313" key="2">
    <source>
        <dbReference type="Proteomes" id="UP000053825"/>
    </source>
</evidence>
<gene>
    <name evidence="1" type="ORF">WH47_07473</name>
</gene>
<dbReference type="AlphaFoldDB" id="A0A0L7QPA7"/>
<dbReference type="EMBL" id="KQ414821">
    <property type="protein sequence ID" value="KOC60465.1"/>
    <property type="molecule type" value="Genomic_DNA"/>
</dbReference>
<accession>A0A0L7QPA7</accession>
<feature type="non-terminal residue" evidence="1">
    <location>
        <position position="1"/>
    </location>
</feature>